<dbReference type="Gene3D" id="3.30.160.60">
    <property type="entry name" value="Classic Zinc Finger"/>
    <property type="match status" value="2"/>
</dbReference>
<keyword evidence="3 5" id="KW-0863">Zinc-finger</keyword>
<protein>
    <recommendedName>
        <fullName evidence="6">C2H2-type domain-containing protein</fullName>
    </recommendedName>
</protein>
<feature type="domain" description="C2H2-type" evidence="6">
    <location>
        <begin position="147"/>
        <end position="177"/>
    </location>
</feature>
<keyword evidence="2" id="KW-0677">Repeat</keyword>
<evidence type="ECO:0000256" key="4">
    <source>
        <dbReference type="ARBA" id="ARBA00022833"/>
    </source>
</evidence>
<dbReference type="PANTHER" id="PTHR24379">
    <property type="entry name" value="KRAB AND ZINC FINGER DOMAIN-CONTAINING"/>
    <property type="match status" value="1"/>
</dbReference>
<dbReference type="SMART" id="SM00355">
    <property type="entry name" value="ZnF_C2H2"/>
    <property type="match status" value="10"/>
</dbReference>
<accession>A0A0V0GDX9</accession>
<dbReference type="EMBL" id="GECL01000626">
    <property type="protein sequence ID" value="JAP05498.1"/>
    <property type="molecule type" value="Transcribed_RNA"/>
</dbReference>
<evidence type="ECO:0000313" key="7">
    <source>
        <dbReference type="EMBL" id="JAP05498.1"/>
    </source>
</evidence>
<dbReference type="InterPro" id="IPR013087">
    <property type="entry name" value="Znf_C2H2_type"/>
</dbReference>
<feature type="non-terminal residue" evidence="7">
    <location>
        <position position="1"/>
    </location>
</feature>
<feature type="domain" description="C2H2-type" evidence="6">
    <location>
        <begin position="431"/>
        <end position="459"/>
    </location>
</feature>
<sequence>NSDFVNTQIFTCCGCFKRFISYLDLEEHITRPMGQLVFRCQICLTTIETVNLCQVALHSSEFHINEAGDYPEKIGLELVAAAPLDEIIELNEVCPECRKEVSCIVAHLWSSNPEHPVLQCPCCYVFVTRNVCRYNLHLRIHKYTAPFTCPDCAKVYKRFEDLQIHLKETCRHLEESVRYKCSICGLLFQTNAHLLKHVFTDHNPIKYRCHLCPMVLNLTSEKNIHYNQNHRNELTTSALRQIKCYTLSHQCAICGEEDLRGFSYERHVRIHFSGPNFKFIFFICDCGFITMYKGSYLLHKSIPCISLDFSALKETPARLKMCIYCCDLKFYNGIEPFVCESCENFETETDWRYKCTICCSIIEYSMDYVIIHLHNEHGTLDMETPYCYVEKILYENINNSIVDGQNEIKETLATENPIIKEETKDSLDSSVKCRKCIASFSEMEQLRSHYVGVHRKDSEGFLCLECGEAYKTVNSLSIHLGSHGIIDTEAYLSNYKVCNELPVADSSTDETKVVDE</sequence>
<evidence type="ECO:0000256" key="3">
    <source>
        <dbReference type="ARBA" id="ARBA00022771"/>
    </source>
</evidence>
<dbReference type="PANTHER" id="PTHR24379:SF121">
    <property type="entry name" value="C2H2-TYPE DOMAIN-CONTAINING PROTEIN"/>
    <property type="match status" value="1"/>
</dbReference>
<dbReference type="SUPFAM" id="SSF57667">
    <property type="entry name" value="beta-beta-alpha zinc fingers"/>
    <property type="match status" value="2"/>
</dbReference>
<evidence type="ECO:0000256" key="5">
    <source>
        <dbReference type="PROSITE-ProRule" id="PRU00042"/>
    </source>
</evidence>
<dbReference type="GO" id="GO:0008270">
    <property type="term" value="F:zinc ion binding"/>
    <property type="evidence" value="ECO:0007669"/>
    <property type="project" value="UniProtKB-KW"/>
</dbReference>
<evidence type="ECO:0000259" key="6">
    <source>
        <dbReference type="PROSITE" id="PS50157"/>
    </source>
</evidence>
<feature type="domain" description="C2H2-type" evidence="6">
    <location>
        <begin position="461"/>
        <end position="483"/>
    </location>
</feature>
<proteinExistence type="predicted"/>
<keyword evidence="4" id="KW-0862">Zinc</keyword>
<dbReference type="PROSITE" id="PS50157">
    <property type="entry name" value="ZINC_FINGER_C2H2_2"/>
    <property type="match status" value="4"/>
</dbReference>
<evidence type="ECO:0000256" key="1">
    <source>
        <dbReference type="ARBA" id="ARBA00022723"/>
    </source>
</evidence>
<dbReference type="InterPro" id="IPR036236">
    <property type="entry name" value="Znf_C2H2_sf"/>
</dbReference>
<reference evidence="7" key="1">
    <citation type="journal article" date="2018" name="J. Proteomics">
        <title>Exploring the molecular complexity of Triatoma dimidiata sialome.</title>
        <authorList>
            <person name="Santiago P.B."/>
            <person name="de Araujo C.N."/>
            <person name="Charneau S."/>
            <person name="Bastos I.M.D."/>
            <person name="Assumpcao T.C.F."/>
            <person name="Queiroz R.M.L."/>
            <person name="Praca Y.R."/>
            <person name="Cordeiro T.M."/>
            <person name="Garcia C.H.S."/>
            <person name="da Silva I.G."/>
            <person name="Raiol T."/>
            <person name="Motta F.N."/>
            <person name="de Araujo Oliveira J.V."/>
            <person name="de Sousa M.V."/>
            <person name="Ribeiro J.M.C."/>
            <person name="de Santana J.M."/>
        </authorList>
    </citation>
    <scope>NUCLEOTIDE SEQUENCE</scope>
    <source>
        <strain evidence="7">Santander</strain>
        <tissue evidence="7">Salivary glands</tissue>
    </source>
</reference>
<organism evidence="7">
    <name type="scientific">Triatoma dimidiata</name>
    <name type="common">Kissing bug</name>
    <name type="synonym">Meccus dimidiatus</name>
    <dbReference type="NCBI Taxonomy" id="72491"/>
    <lineage>
        <taxon>Eukaryota</taxon>
        <taxon>Metazoa</taxon>
        <taxon>Ecdysozoa</taxon>
        <taxon>Arthropoda</taxon>
        <taxon>Hexapoda</taxon>
        <taxon>Insecta</taxon>
        <taxon>Pterygota</taxon>
        <taxon>Neoptera</taxon>
        <taxon>Paraneoptera</taxon>
        <taxon>Hemiptera</taxon>
        <taxon>Heteroptera</taxon>
        <taxon>Panheteroptera</taxon>
        <taxon>Cimicomorpha</taxon>
        <taxon>Reduviidae</taxon>
        <taxon>Triatominae</taxon>
        <taxon>Triatoma</taxon>
    </lineage>
</organism>
<keyword evidence="1" id="KW-0479">Metal-binding</keyword>
<evidence type="ECO:0000256" key="2">
    <source>
        <dbReference type="ARBA" id="ARBA00022737"/>
    </source>
</evidence>
<dbReference type="AlphaFoldDB" id="A0A0V0GDX9"/>
<name>A0A0V0GDX9_TRIDM</name>
<feature type="non-terminal residue" evidence="7">
    <location>
        <position position="516"/>
    </location>
</feature>
<dbReference type="PROSITE" id="PS00028">
    <property type="entry name" value="ZINC_FINGER_C2H2_1"/>
    <property type="match status" value="4"/>
</dbReference>
<feature type="domain" description="C2H2-type" evidence="6">
    <location>
        <begin position="179"/>
        <end position="207"/>
    </location>
</feature>